<reference evidence="2 3" key="1">
    <citation type="submission" date="2022-11" db="EMBL/GenBank/DDBJ databases">
        <title>Spartinivicinus poritis sp. nov., isolated from scleractinian coral Porites lutea.</title>
        <authorList>
            <person name="Zhang G."/>
            <person name="Cai L."/>
            <person name="Wei Q."/>
        </authorList>
    </citation>
    <scope>NUCLEOTIDE SEQUENCE [LARGE SCALE GENOMIC DNA]</scope>
    <source>
        <strain evidence="2 3">A2-2</strain>
    </source>
</reference>
<sequence>MKNELIINARFANRVLRHQQKVDRLNNYCSAVEQLPCVMGGVSPFLLNDSTRITGLLLTVPNYHYHHYPGMASMKRMSDGSVIRRRVEQPSLQDSTKAAYRTTVPPLKIPSFGVCHTLSYLLLLFITFVYASLLLLNARVKSYCWSACNV</sequence>
<dbReference type="EMBL" id="JAPMOU010000023">
    <property type="protein sequence ID" value="MDE1463734.1"/>
    <property type="molecule type" value="Genomic_DNA"/>
</dbReference>
<keyword evidence="1" id="KW-0472">Membrane</keyword>
<protein>
    <submittedName>
        <fullName evidence="2">Uncharacterized protein</fullName>
    </submittedName>
</protein>
<dbReference type="RefSeq" id="WP_274690069.1">
    <property type="nucleotide sequence ID" value="NZ_JAPMOU010000023.1"/>
</dbReference>
<gene>
    <name evidence="2" type="ORF">ORQ98_17405</name>
</gene>
<organism evidence="2 3">
    <name type="scientific">Spartinivicinus poritis</name>
    <dbReference type="NCBI Taxonomy" id="2994640"/>
    <lineage>
        <taxon>Bacteria</taxon>
        <taxon>Pseudomonadati</taxon>
        <taxon>Pseudomonadota</taxon>
        <taxon>Gammaproteobacteria</taxon>
        <taxon>Oceanospirillales</taxon>
        <taxon>Zooshikellaceae</taxon>
        <taxon>Spartinivicinus</taxon>
    </lineage>
</organism>
<name>A0ABT5UBH8_9GAMM</name>
<comment type="caution">
    <text evidence="2">The sequence shown here is derived from an EMBL/GenBank/DDBJ whole genome shotgun (WGS) entry which is preliminary data.</text>
</comment>
<evidence type="ECO:0000256" key="1">
    <source>
        <dbReference type="SAM" id="Phobius"/>
    </source>
</evidence>
<evidence type="ECO:0000313" key="2">
    <source>
        <dbReference type="EMBL" id="MDE1463734.1"/>
    </source>
</evidence>
<dbReference type="Proteomes" id="UP001528823">
    <property type="component" value="Unassembled WGS sequence"/>
</dbReference>
<feature type="transmembrane region" description="Helical" evidence="1">
    <location>
        <begin position="118"/>
        <end position="136"/>
    </location>
</feature>
<proteinExistence type="predicted"/>
<keyword evidence="1" id="KW-1133">Transmembrane helix</keyword>
<keyword evidence="1" id="KW-0812">Transmembrane</keyword>
<evidence type="ECO:0000313" key="3">
    <source>
        <dbReference type="Proteomes" id="UP001528823"/>
    </source>
</evidence>
<accession>A0ABT5UBH8</accession>
<keyword evidence="3" id="KW-1185">Reference proteome</keyword>